<comment type="caution">
    <text evidence="2">The sequence shown here is derived from an EMBL/GenBank/DDBJ whole genome shotgun (WGS) entry which is preliminary data.</text>
</comment>
<name>A0ABN9RCV8_9DINO</name>
<dbReference type="Proteomes" id="UP001189429">
    <property type="component" value="Unassembled WGS sequence"/>
</dbReference>
<sequence length="201" mass="20910">MGRHIEETRGSGGSAAAASEAVGSNRSLALPQQARRKGHHQGDGVPSLKQQTALRPPAGWISRGTFSETVKTRPCRFRGPLGARAHADLGKQQRVKSTIPRRLRRPAVPPGTPTGSRRRGAVAQRRGSGNGAAARHGTPTRGGSAGAAERTAEGPGNAGRLGEMVKRPAAWQERSGREEGGGKAGKGEAGGAGLREKEEEE</sequence>
<gene>
    <name evidence="2" type="ORF">PCOR1329_LOCUS19612</name>
</gene>
<reference evidence="2" key="1">
    <citation type="submission" date="2023-10" db="EMBL/GenBank/DDBJ databases">
        <authorList>
            <person name="Chen Y."/>
            <person name="Shah S."/>
            <person name="Dougan E. K."/>
            <person name="Thang M."/>
            <person name="Chan C."/>
        </authorList>
    </citation>
    <scope>NUCLEOTIDE SEQUENCE [LARGE SCALE GENOMIC DNA]</scope>
</reference>
<feature type="region of interest" description="Disordered" evidence="1">
    <location>
        <begin position="1"/>
        <end position="201"/>
    </location>
</feature>
<organism evidence="2 3">
    <name type="scientific">Prorocentrum cordatum</name>
    <dbReference type="NCBI Taxonomy" id="2364126"/>
    <lineage>
        <taxon>Eukaryota</taxon>
        <taxon>Sar</taxon>
        <taxon>Alveolata</taxon>
        <taxon>Dinophyceae</taxon>
        <taxon>Prorocentrales</taxon>
        <taxon>Prorocentraceae</taxon>
        <taxon>Prorocentrum</taxon>
    </lineage>
</organism>
<feature type="compositionally biased region" description="Low complexity" evidence="1">
    <location>
        <begin position="14"/>
        <end position="24"/>
    </location>
</feature>
<feature type="compositionally biased region" description="Gly residues" evidence="1">
    <location>
        <begin position="182"/>
        <end position="193"/>
    </location>
</feature>
<protein>
    <submittedName>
        <fullName evidence="2">Uncharacterized protein</fullName>
    </submittedName>
</protein>
<evidence type="ECO:0000313" key="3">
    <source>
        <dbReference type="Proteomes" id="UP001189429"/>
    </source>
</evidence>
<evidence type="ECO:0000313" key="2">
    <source>
        <dbReference type="EMBL" id="CAK0816813.1"/>
    </source>
</evidence>
<keyword evidence="3" id="KW-1185">Reference proteome</keyword>
<evidence type="ECO:0000256" key="1">
    <source>
        <dbReference type="SAM" id="MobiDB-lite"/>
    </source>
</evidence>
<accession>A0ABN9RCV8</accession>
<proteinExistence type="predicted"/>
<dbReference type="EMBL" id="CAUYUJ010006280">
    <property type="protein sequence ID" value="CAK0816813.1"/>
    <property type="molecule type" value="Genomic_DNA"/>
</dbReference>